<keyword evidence="8" id="KW-0375">Hydrogen ion transport</keyword>
<dbReference type="HAMAP" id="MF_00530">
    <property type="entry name" value="ATP_synth_epsil_bac"/>
    <property type="match status" value="1"/>
</dbReference>
<dbReference type="GO" id="GO:0005524">
    <property type="term" value="F:ATP binding"/>
    <property type="evidence" value="ECO:0007669"/>
    <property type="project" value="UniProtKB-UniRule"/>
</dbReference>
<reference evidence="12 13" key="1">
    <citation type="journal article" date="2016" name="Nat. Commun.">
        <title>Thousands of microbial genomes shed light on interconnected biogeochemical processes in an aquifer system.</title>
        <authorList>
            <person name="Anantharaman K."/>
            <person name="Brown C.T."/>
            <person name="Hug L.A."/>
            <person name="Sharon I."/>
            <person name="Castelle C.J."/>
            <person name="Probst A.J."/>
            <person name="Thomas B.C."/>
            <person name="Singh A."/>
            <person name="Wilkins M.J."/>
            <person name="Karaoz U."/>
            <person name="Brodie E.L."/>
            <person name="Williams K.H."/>
            <person name="Hubbard S.S."/>
            <person name="Banfield J.F."/>
        </authorList>
    </citation>
    <scope>NUCLEOTIDE SEQUENCE [LARGE SCALE GENOMIC DNA]</scope>
</reference>
<dbReference type="InterPro" id="IPR001469">
    <property type="entry name" value="ATP_synth_F1_dsu/esu"/>
</dbReference>
<evidence type="ECO:0000256" key="7">
    <source>
        <dbReference type="ARBA" id="ARBA00023310"/>
    </source>
</evidence>
<protein>
    <recommendedName>
        <fullName evidence="8">ATP synthase epsilon chain</fullName>
    </recommendedName>
    <alternativeName>
        <fullName evidence="8">ATP synthase F1 sector epsilon subunit</fullName>
    </alternativeName>
    <alternativeName>
        <fullName evidence="8">F-ATPase epsilon subunit</fullName>
    </alternativeName>
</protein>
<keyword evidence="4 8" id="KW-0406">Ion transport</keyword>
<evidence type="ECO:0000313" key="12">
    <source>
        <dbReference type="EMBL" id="OGD34030.1"/>
    </source>
</evidence>
<gene>
    <name evidence="8" type="primary">atpC</name>
    <name evidence="12" type="ORF">A2988_00915</name>
</gene>
<dbReference type="PANTHER" id="PTHR13822:SF10">
    <property type="entry name" value="ATP SYNTHASE EPSILON CHAIN, CHLOROPLASTIC"/>
    <property type="match status" value="1"/>
</dbReference>
<evidence type="ECO:0000256" key="1">
    <source>
        <dbReference type="ARBA" id="ARBA00004202"/>
    </source>
</evidence>
<dbReference type="SUPFAM" id="SSF51344">
    <property type="entry name" value="Epsilon subunit of F1F0-ATP synthase N-terminal domain"/>
    <property type="match status" value="1"/>
</dbReference>
<keyword evidence="8" id="KW-1003">Cell membrane</keyword>
<evidence type="ECO:0000256" key="9">
    <source>
        <dbReference type="RuleBase" id="RU003656"/>
    </source>
</evidence>
<evidence type="ECO:0000256" key="2">
    <source>
        <dbReference type="ARBA" id="ARBA00005712"/>
    </source>
</evidence>
<dbReference type="GO" id="GO:0045259">
    <property type="term" value="C:proton-transporting ATP synthase complex"/>
    <property type="evidence" value="ECO:0007669"/>
    <property type="project" value="UniProtKB-KW"/>
</dbReference>
<dbReference type="NCBIfam" id="TIGR01216">
    <property type="entry name" value="ATP_synt_epsi"/>
    <property type="match status" value="1"/>
</dbReference>
<dbReference type="GO" id="GO:0005886">
    <property type="term" value="C:plasma membrane"/>
    <property type="evidence" value="ECO:0007669"/>
    <property type="project" value="UniProtKB-SubCell"/>
</dbReference>
<dbReference type="GO" id="GO:0046933">
    <property type="term" value="F:proton-transporting ATP synthase activity, rotational mechanism"/>
    <property type="evidence" value="ECO:0007669"/>
    <property type="project" value="UniProtKB-UniRule"/>
</dbReference>
<evidence type="ECO:0000256" key="6">
    <source>
        <dbReference type="ARBA" id="ARBA00023196"/>
    </source>
</evidence>
<dbReference type="Pfam" id="PF00401">
    <property type="entry name" value="ATP-synt_DE"/>
    <property type="match status" value="1"/>
</dbReference>
<evidence type="ECO:0000256" key="3">
    <source>
        <dbReference type="ARBA" id="ARBA00022448"/>
    </source>
</evidence>
<evidence type="ECO:0000259" key="11">
    <source>
        <dbReference type="Pfam" id="PF02823"/>
    </source>
</evidence>
<dbReference type="PANTHER" id="PTHR13822">
    <property type="entry name" value="ATP SYNTHASE DELTA/EPSILON CHAIN"/>
    <property type="match status" value="1"/>
</dbReference>
<evidence type="ECO:0000313" key="13">
    <source>
        <dbReference type="Proteomes" id="UP000176650"/>
    </source>
</evidence>
<dbReference type="Proteomes" id="UP000176650">
    <property type="component" value="Unassembled WGS sequence"/>
</dbReference>
<comment type="similarity">
    <text evidence="2 8 9">Belongs to the ATPase epsilon chain family.</text>
</comment>
<feature type="domain" description="ATP synthase epsilon subunit C-terminal" evidence="10">
    <location>
        <begin position="87"/>
        <end position="131"/>
    </location>
</feature>
<evidence type="ECO:0000256" key="8">
    <source>
        <dbReference type="HAMAP-Rule" id="MF_00530"/>
    </source>
</evidence>
<comment type="subunit">
    <text evidence="8 9">F-type ATPases have 2 components, CF(1) - the catalytic core - and CF(0) - the membrane proton channel. CF(1) has five subunits: alpha(3), beta(3), gamma(1), delta(1), epsilon(1). CF(0) has three main subunits: a, b and c.</text>
</comment>
<comment type="function">
    <text evidence="8">Produces ATP from ADP in the presence of a proton gradient across the membrane.</text>
</comment>
<accession>A0A1F5BTV3</accession>
<dbReference type="EMBL" id="MEYS01000002">
    <property type="protein sequence ID" value="OGD34030.1"/>
    <property type="molecule type" value="Genomic_DNA"/>
</dbReference>
<evidence type="ECO:0000259" key="10">
    <source>
        <dbReference type="Pfam" id="PF00401"/>
    </source>
</evidence>
<dbReference type="AlphaFoldDB" id="A0A1F5BTV3"/>
<feature type="domain" description="ATP synthase F1 complex delta/epsilon subunit N-terminal" evidence="11">
    <location>
        <begin position="4"/>
        <end position="83"/>
    </location>
</feature>
<evidence type="ECO:0000256" key="4">
    <source>
        <dbReference type="ARBA" id="ARBA00023065"/>
    </source>
</evidence>
<dbReference type="Pfam" id="PF02823">
    <property type="entry name" value="ATP-synt_DE_N"/>
    <property type="match status" value="1"/>
</dbReference>
<dbReference type="InterPro" id="IPR020546">
    <property type="entry name" value="ATP_synth_F1_dsu/esu_N"/>
</dbReference>
<dbReference type="InterPro" id="IPR036771">
    <property type="entry name" value="ATPsynth_dsu/esu_N"/>
</dbReference>
<dbReference type="CDD" id="cd12152">
    <property type="entry name" value="F1-ATPase_delta"/>
    <property type="match status" value="1"/>
</dbReference>
<sequence>MNQIHFEIVTPEKVAYQDTIDALTVDTKDGEITILPRHTPLVSILRPGEMRLKKGDEEVFMAVSGGFVEVQQDSTVIIIADSALRAEEIDQTKAEEARKRAEEILAQKTTATEVADAQAALARSLAQLKVARRHKTRRA</sequence>
<keyword evidence="5 8" id="KW-0472">Membrane</keyword>
<proteinExistence type="inferred from homology"/>
<comment type="subcellular location">
    <subcellularLocation>
        <location evidence="1 8">Cell membrane</location>
        <topology evidence="1 8">Peripheral membrane protein</topology>
    </subcellularLocation>
</comment>
<dbReference type="InterPro" id="IPR020547">
    <property type="entry name" value="ATP_synth_F1_esu_C"/>
</dbReference>
<dbReference type="InterPro" id="IPR036794">
    <property type="entry name" value="ATP_F1_dsu/esu_C_sf"/>
</dbReference>
<keyword evidence="3 8" id="KW-0813">Transport</keyword>
<dbReference type="STRING" id="1797298.A2988_00915"/>
<dbReference type="Gene3D" id="1.20.5.440">
    <property type="entry name" value="ATP synthase delta/epsilon subunit, C-terminal domain"/>
    <property type="match status" value="1"/>
</dbReference>
<keyword evidence="6 8" id="KW-0139">CF(1)</keyword>
<keyword evidence="7 8" id="KW-0066">ATP synthesis</keyword>
<evidence type="ECO:0000256" key="5">
    <source>
        <dbReference type="ARBA" id="ARBA00023136"/>
    </source>
</evidence>
<dbReference type="SUPFAM" id="SSF46604">
    <property type="entry name" value="Epsilon subunit of F1F0-ATP synthase C-terminal domain"/>
    <property type="match status" value="1"/>
</dbReference>
<name>A0A1F5BTV3_9BACT</name>
<organism evidence="12 13">
    <name type="scientific">Candidatus Azambacteria bacterium RIFCSPLOWO2_01_FULL_46_25</name>
    <dbReference type="NCBI Taxonomy" id="1797298"/>
    <lineage>
        <taxon>Bacteria</taxon>
        <taxon>Candidatus Azamiibacteriota</taxon>
    </lineage>
</organism>
<dbReference type="Gene3D" id="2.60.15.10">
    <property type="entry name" value="F0F1 ATP synthase delta/epsilon subunit, N-terminal"/>
    <property type="match status" value="1"/>
</dbReference>
<comment type="caution">
    <text evidence="12">The sequence shown here is derived from an EMBL/GenBank/DDBJ whole genome shotgun (WGS) entry which is preliminary data.</text>
</comment>